<organism evidence="2 3">
    <name type="scientific">Exophiala oligosperma</name>
    <dbReference type="NCBI Taxonomy" id="215243"/>
    <lineage>
        <taxon>Eukaryota</taxon>
        <taxon>Fungi</taxon>
        <taxon>Dikarya</taxon>
        <taxon>Ascomycota</taxon>
        <taxon>Pezizomycotina</taxon>
        <taxon>Eurotiomycetes</taxon>
        <taxon>Chaetothyriomycetidae</taxon>
        <taxon>Chaetothyriales</taxon>
        <taxon>Herpotrichiellaceae</taxon>
        <taxon>Exophiala</taxon>
    </lineage>
</organism>
<sequence length="489" mass="54506">MDEIDPPLPEDPIWSTLYQSEQVPLKRENNQDPFETGGGPAPRENVHMERVFRKSTPVLRHSITHNSTTHNSGSPNAGPVAVSRSTATCYAAGESREARDSGGSPVLAGPNAGQVCSTGVEHPGWSPQNAACIVPQSGCQESGQRAGRLSRREGVDDYDNDMVNEEDVRGTRSANGRKRTCANRTVQFPRKKAKVEHTPEGLAQRFGTNNRGALISTLKEEWQDITSQLLPDMDTTASIGMSQRHDVPSFVNFVLQQGRLLERNSLRAEVQSLKNRIDLAHYYQLYVAASNDTRKSADSPFLAWMREWYRRHGSSPSLAMGQGKGASTVVKDCLVDLHLSDSRFKGVPPRSMRRRVEKWRAIGGFWSKLIEGFGPGMLLLAPSCEPDSRYDFGEPGRRAFLTALTQRRSAFDAILPEANQFMNQKFRHQFVPVSIDTSFPSFSHWQTMDKDISRMIRRNFEPCSEVGSEIADMILGSRQGGHRTMTTAR</sequence>
<dbReference type="Proteomes" id="UP000053342">
    <property type="component" value="Unassembled WGS sequence"/>
</dbReference>
<dbReference type="RefSeq" id="XP_016256450.1">
    <property type="nucleotide sequence ID" value="XM_016413167.1"/>
</dbReference>
<reference evidence="2 3" key="1">
    <citation type="submission" date="2015-01" db="EMBL/GenBank/DDBJ databases">
        <title>The Genome Sequence of Exophiala oligosperma CBS72588.</title>
        <authorList>
            <consortium name="The Broad Institute Genomics Platform"/>
            <person name="Cuomo C."/>
            <person name="de Hoog S."/>
            <person name="Gorbushina A."/>
            <person name="Stielow B."/>
            <person name="Teixiera M."/>
            <person name="Abouelleil A."/>
            <person name="Chapman S.B."/>
            <person name="Priest M."/>
            <person name="Young S.K."/>
            <person name="Wortman J."/>
            <person name="Nusbaum C."/>
            <person name="Birren B."/>
        </authorList>
    </citation>
    <scope>NUCLEOTIDE SEQUENCE [LARGE SCALE GENOMIC DNA]</scope>
    <source>
        <strain evidence="2 3">CBS 72588</strain>
    </source>
</reference>
<name>A0A0D2DKG0_9EURO</name>
<dbReference type="VEuPathDB" id="FungiDB:PV06_11482"/>
<accession>A0A0D2DKG0</accession>
<dbReference type="GeneID" id="27363556"/>
<gene>
    <name evidence="2" type="ORF">PV06_11482</name>
</gene>
<evidence type="ECO:0000313" key="2">
    <source>
        <dbReference type="EMBL" id="KIW36234.1"/>
    </source>
</evidence>
<feature type="region of interest" description="Disordered" evidence="1">
    <location>
        <begin position="22"/>
        <end position="45"/>
    </location>
</feature>
<dbReference type="HOGENOM" id="CLU_557809_0_0_1"/>
<evidence type="ECO:0000313" key="3">
    <source>
        <dbReference type="Proteomes" id="UP000053342"/>
    </source>
</evidence>
<keyword evidence="3" id="KW-1185">Reference proteome</keyword>
<proteinExistence type="predicted"/>
<evidence type="ECO:0000256" key="1">
    <source>
        <dbReference type="SAM" id="MobiDB-lite"/>
    </source>
</evidence>
<dbReference type="EMBL" id="KN847366">
    <property type="protein sequence ID" value="KIW36234.1"/>
    <property type="molecule type" value="Genomic_DNA"/>
</dbReference>
<protein>
    <submittedName>
        <fullName evidence="2">Uncharacterized protein</fullName>
    </submittedName>
</protein>
<dbReference type="AlphaFoldDB" id="A0A0D2DKG0"/>